<dbReference type="Proteomes" id="UP001157502">
    <property type="component" value="Chromosome 9"/>
</dbReference>
<reference evidence="1" key="1">
    <citation type="submission" date="2021-05" db="EMBL/GenBank/DDBJ databases">
        <authorList>
            <person name="Pan Q."/>
            <person name="Jouanno E."/>
            <person name="Zahm M."/>
            <person name="Klopp C."/>
            <person name="Cabau C."/>
            <person name="Louis A."/>
            <person name="Berthelot C."/>
            <person name="Parey E."/>
            <person name="Roest Crollius H."/>
            <person name="Montfort J."/>
            <person name="Robinson-Rechavi M."/>
            <person name="Bouchez O."/>
            <person name="Lampietro C."/>
            <person name="Lopez Roques C."/>
            <person name="Donnadieu C."/>
            <person name="Postlethwait J."/>
            <person name="Bobe J."/>
            <person name="Dillon D."/>
            <person name="Chandos A."/>
            <person name="von Hippel F."/>
            <person name="Guiguen Y."/>
        </authorList>
    </citation>
    <scope>NUCLEOTIDE SEQUENCE</scope>
    <source>
        <strain evidence="1">YG-Jan2019</strain>
    </source>
</reference>
<accession>A0ACC2GU66</accession>
<gene>
    <name evidence="1" type="ORF">DPEC_G00115590</name>
</gene>
<protein>
    <submittedName>
        <fullName evidence="1">Uncharacterized protein</fullName>
    </submittedName>
</protein>
<keyword evidence="2" id="KW-1185">Reference proteome</keyword>
<name>A0ACC2GU66_DALPE</name>
<sequence length="125" mass="13388">MRSLCPEYRSTGLGWKPFGGERDCIPLGIDLRASSHPSPRSVGTFQRQNRFPPDSSLAPFYYLSLSLSIPAVPTRLAPRYHGNRDLCGVSNAGRQAGRRAGQSSTCSPSLHGAPGGPAGRDMCQS</sequence>
<comment type="caution">
    <text evidence="1">The sequence shown here is derived from an EMBL/GenBank/DDBJ whole genome shotgun (WGS) entry which is preliminary data.</text>
</comment>
<evidence type="ECO:0000313" key="2">
    <source>
        <dbReference type="Proteomes" id="UP001157502"/>
    </source>
</evidence>
<organism evidence="1 2">
    <name type="scientific">Dallia pectoralis</name>
    <name type="common">Alaska blackfish</name>
    <dbReference type="NCBI Taxonomy" id="75939"/>
    <lineage>
        <taxon>Eukaryota</taxon>
        <taxon>Metazoa</taxon>
        <taxon>Chordata</taxon>
        <taxon>Craniata</taxon>
        <taxon>Vertebrata</taxon>
        <taxon>Euteleostomi</taxon>
        <taxon>Actinopterygii</taxon>
        <taxon>Neopterygii</taxon>
        <taxon>Teleostei</taxon>
        <taxon>Protacanthopterygii</taxon>
        <taxon>Esociformes</taxon>
        <taxon>Umbridae</taxon>
        <taxon>Dallia</taxon>
    </lineage>
</organism>
<dbReference type="EMBL" id="CM055736">
    <property type="protein sequence ID" value="KAJ8007249.1"/>
    <property type="molecule type" value="Genomic_DNA"/>
</dbReference>
<proteinExistence type="predicted"/>
<evidence type="ECO:0000313" key="1">
    <source>
        <dbReference type="EMBL" id="KAJ8007249.1"/>
    </source>
</evidence>